<evidence type="ECO:0008006" key="4">
    <source>
        <dbReference type="Google" id="ProtNLM"/>
    </source>
</evidence>
<organism evidence="2 3">
    <name type="scientific">Pythium oligandrum</name>
    <name type="common">Mycoparasitic fungus</name>
    <dbReference type="NCBI Taxonomy" id="41045"/>
    <lineage>
        <taxon>Eukaryota</taxon>
        <taxon>Sar</taxon>
        <taxon>Stramenopiles</taxon>
        <taxon>Oomycota</taxon>
        <taxon>Peronosporomycetes</taxon>
        <taxon>Pythiales</taxon>
        <taxon>Pythiaceae</taxon>
        <taxon>Pythium</taxon>
    </lineage>
</organism>
<dbReference type="InterPro" id="IPR007268">
    <property type="entry name" value="Rad9/Ddc1"/>
</dbReference>
<keyword evidence="3" id="KW-1185">Reference proteome</keyword>
<gene>
    <name evidence="2" type="ORF">Poli38472_004672</name>
</gene>
<dbReference type="AlphaFoldDB" id="A0A8K1CBG9"/>
<dbReference type="Proteomes" id="UP000794436">
    <property type="component" value="Unassembled WGS sequence"/>
</dbReference>
<dbReference type="SUPFAM" id="SSF55979">
    <property type="entry name" value="DNA clamp"/>
    <property type="match status" value="1"/>
</dbReference>
<name>A0A8K1CBG9_PYTOL</name>
<dbReference type="GO" id="GO:0006281">
    <property type="term" value="P:DNA repair"/>
    <property type="evidence" value="ECO:0007669"/>
    <property type="project" value="TreeGrafter"/>
</dbReference>
<protein>
    <recommendedName>
        <fullName evidence="4">Cell cycle checkpoint control protein RAD9A</fullName>
    </recommendedName>
</protein>
<accession>A0A8K1CBG9</accession>
<dbReference type="GO" id="GO:0031573">
    <property type="term" value="P:mitotic intra-S DNA damage checkpoint signaling"/>
    <property type="evidence" value="ECO:0007669"/>
    <property type="project" value="TreeGrafter"/>
</dbReference>
<dbReference type="GO" id="GO:0030896">
    <property type="term" value="C:checkpoint clamp complex"/>
    <property type="evidence" value="ECO:0007669"/>
    <property type="project" value="InterPro"/>
</dbReference>
<feature type="region of interest" description="Disordered" evidence="1">
    <location>
        <begin position="340"/>
        <end position="363"/>
    </location>
</feature>
<sequence>MEVVYEVAEENLKIWVAALHCLAQIGKELSFEAEGTAQLTCRVLNDAHSASAQLSFDRSFFADVKVISHIGSVRCIPFAKCKVFAKSCCNIFRTLKHVRSLQIGFLVNEESAREAQEESGDAEEEEDEMDVDCEEIRWRLRCDFDITKTHCMKVHASQIMRAVFDKSTCASHLVARQFHLASLLAHIHHSNEVAVTCSETHVKFESYVPATGDGKAQLHTETAVESAEFQAYSLEPNSHSIDSSVQLIFCLKEVRALLSFCKASDVSEIGFYFSTGGSPVLFTAESTAMAKFAVEITLSTVTTFLPASSQTRSDEGPGDATSHLNNDMHDLHVDQDAIMRESDSSQSSQQPRYLTHTKRMRVD</sequence>
<comment type="caution">
    <text evidence="2">The sequence shown here is derived from an EMBL/GenBank/DDBJ whole genome shotgun (WGS) entry which is preliminary data.</text>
</comment>
<dbReference type="Gene3D" id="3.70.10.10">
    <property type="match status" value="1"/>
</dbReference>
<evidence type="ECO:0000256" key="1">
    <source>
        <dbReference type="SAM" id="MobiDB-lite"/>
    </source>
</evidence>
<dbReference type="OrthoDB" id="60092at2759"/>
<dbReference type="GO" id="GO:0071479">
    <property type="term" value="P:cellular response to ionizing radiation"/>
    <property type="evidence" value="ECO:0007669"/>
    <property type="project" value="TreeGrafter"/>
</dbReference>
<dbReference type="EMBL" id="SPLM01000109">
    <property type="protein sequence ID" value="TMW59603.1"/>
    <property type="molecule type" value="Genomic_DNA"/>
</dbReference>
<reference evidence="2" key="1">
    <citation type="submission" date="2019-03" db="EMBL/GenBank/DDBJ databases">
        <title>Long read genome sequence of the mycoparasitic Pythium oligandrum ATCC 38472 isolated from sugarbeet rhizosphere.</title>
        <authorList>
            <person name="Gaulin E."/>
        </authorList>
    </citation>
    <scope>NUCLEOTIDE SEQUENCE</scope>
    <source>
        <strain evidence="2">ATCC 38472_TT</strain>
    </source>
</reference>
<proteinExistence type="predicted"/>
<evidence type="ECO:0000313" key="3">
    <source>
        <dbReference type="Proteomes" id="UP000794436"/>
    </source>
</evidence>
<dbReference type="Pfam" id="PF04139">
    <property type="entry name" value="Rad9"/>
    <property type="match status" value="1"/>
</dbReference>
<dbReference type="InterPro" id="IPR046938">
    <property type="entry name" value="DNA_clamp_sf"/>
</dbReference>
<evidence type="ECO:0000313" key="2">
    <source>
        <dbReference type="EMBL" id="TMW59603.1"/>
    </source>
</evidence>
<dbReference type="PANTHER" id="PTHR15237:SF0">
    <property type="entry name" value="CELL CYCLE CHECKPOINT CONTROL PROTEIN"/>
    <property type="match status" value="1"/>
</dbReference>
<dbReference type="PANTHER" id="PTHR15237">
    <property type="entry name" value="DNA REPAIR PROTEIN RAD9"/>
    <property type="match status" value="1"/>
</dbReference>
<dbReference type="GO" id="GO:0000076">
    <property type="term" value="P:DNA replication checkpoint signaling"/>
    <property type="evidence" value="ECO:0007669"/>
    <property type="project" value="TreeGrafter"/>
</dbReference>